<dbReference type="GO" id="GO:0005509">
    <property type="term" value="F:calcium ion binding"/>
    <property type="evidence" value="ECO:0007669"/>
    <property type="project" value="InterPro"/>
</dbReference>
<dbReference type="SUPFAM" id="SSF47473">
    <property type="entry name" value="EF-hand"/>
    <property type="match status" value="1"/>
</dbReference>
<name>A0A8J4BMS0_9CHLO</name>
<gene>
    <name evidence="4" type="ORF">Vafri_19274</name>
</gene>
<dbReference type="SMART" id="SM00054">
    <property type="entry name" value="EFh"/>
    <property type="match status" value="2"/>
</dbReference>
<reference evidence="4" key="1">
    <citation type="journal article" date="2021" name="Proc. Natl. Acad. Sci. U.S.A.">
        <title>Three genomes in the algal genus Volvox reveal the fate of a haploid sex-determining region after a transition to homothallism.</title>
        <authorList>
            <person name="Yamamoto K."/>
            <person name="Hamaji T."/>
            <person name="Kawai-Toyooka H."/>
            <person name="Matsuzaki R."/>
            <person name="Takahashi F."/>
            <person name="Nishimura Y."/>
            <person name="Kawachi M."/>
            <person name="Noguchi H."/>
            <person name="Minakuchi Y."/>
            <person name="Umen J.G."/>
            <person name="Toyoda A."/>
            <person name="Nozaki H."/>
        </authorList>
    </citation>
    <scope>NUCLEOTIDE SEQUENCE</scope>
    <source>
        <strain evidence="4">NIES-3780</strain>
    </source>
</reference>
<dbReference type="InterPro" id="IPR002048">
    <property type="entry name" value="EF_hand_dom"/>
</dbReference>
<organism evidence="4 5">
    <name type="scientific">Volvox africanus</name>
    <dbReference type="NCBI Taxonomy" id="51714"/>
    <lineage>
        <taxon>Eukaryota</taxon>
        <taxon>Viridiplantae</taxon>
        <taxon>Chlorophyta</taxon>
        <taxon>core chlorophytes</taxon>
        <taxon>Chlorophyceae</taxon>
        <taxon>CS clade</taxon>
        <taxon>Chlamydomonadales</taxon>
        <taxon>Volvocaceae</taxon>
        <taxon>Volvox</taxon>
    </lineage>
</organism>
<evidence type="ECO:0000313" key="4">
    <source>
        <dbReference type="EMBL" id="GIL65513.1"/>
    </source>
</evidence>
<dbReference type="InterPro" id="IPR018247">
    <property type="entry name" value="EF_Hand_1_Ca_BS"/>
</dbReference>
<evidence type="ECO:0000256" key="1">
    <source>
        <dbReference type="ARBA" id="ARBA00022837"/>
    </source>
</evidence>
<evidence type="ECO:0000256" key="2">
    <source>
        <dbReference type="SAM" id="MobiDB-lite"/>
    </source>
</evidence>
<keyword evidence="1" id="KW-0106">Calcium</keyword>
<dbReference type="Gene3D" id="1.10.238.10">
    <property type="entry name" value="EF-hand"/>
    <property type="match status" value="1"/>
</dbReference>
<evidence type="ECO:0000259" key="3">
    <source>
        <dbReference type="PROSITE" id="PS50222"/>
    </source>
</evidence>
<protein>
    <recommendedName>
        <fullName evidence="3">EF-hand domain-containing protein</fullName>
    </recommendedName>
</protein>
<dbReference type="InterPro" id="IPR011992">
    <property type="entry name" value="EF-hand-dom_pair"/>
</dbReference>
<dbReference type="Proteomes" id="UP000747399">
    <property type="component" value="Unassembled WGS sequence"/>
</dbReference>
<dbReference type="PROSITE" id="PS00018">
    <property type="entry name" value="EF_HAND_1"/>
    <property type="match status" value="1"/>
</dbReference>
<dbReference type="PROSITE" id="PS50222">
    <property type="entry name" value="EF_HAND_2"/>
    <property type="match status" value="2"/>
</dbReference>
<feature type="domain" description="EF-hand" evidence="3">
    <location>
        <begin position="144"/>
        <end position="179"/>
    </location>
</feature>
<dbReference type="CDD" id="cd00051">
    <property type="entry name" value="EFh"/>
    <property type="match status" value="1"/>
</dbReference>
<dbReference type="AlphaFoldDB" id="A0A8J4BMS0"/>
<feature type="domain" description="EF-hand" evidence="3">
    <location>
        <begin position="184"/>
        <end position="219"/>
    </location>
</feature>
<feature type="compositionally biased region" description="Basic and acidic residues" evidence="2">
    <location>
        <begin position="303"/>
        <end position="316"/>
    </location>
</feature>
<dbReference type="Pfam" id="PF13202">
    <property type="entry name" value="EF-hand_5"/>
    <property type="match status" value="1"/>
</dbReference>
<comment type="caution">
    <text evidence="4">The sequence shown here is derived from an EMBL/GenBank/DDBJ whole genome shotgun (WGS) entry which is preliminary data.</text>
</comment>
<keyword evidence="5" id="KW-1185">Reference proteome</keyword>
<dbReference type="EMBL" id="BNCO01000076">
    <property type="protein sequence ID" value="GIL65513.1"/>
    <property type="molecule type" value="Genomic_DNA"/>
</dbReference>
<accession>A0A8J4BMS0</accession>
<sequence>MGCTGSRTAAFVMESPLTEALERKLVEAVISTKRRKSFVVKKSSFNNLMLQMPKLTAGFKKIREAHIAICGPSGKVTWGTFCSASGNKLGLEPNSESMKEVLAIPDVADGVLVSHPDLILFYTIIFLLDGNTKRHSILSHEVYACLDIMEKSFIFFDSSADGRIERKELAHAMKSGTRVFGRRYSKTLADHLFDQLDWSRDGHITFKEFLIGMERIIIETAGDDEEDLGDEEEDLRDLDADWDEADVKQMEVTPPPPQQQKLQKQKHGCLSPEEATCCGKPEQQQQQQQAEDQMSALGAMGALEREPVPRGSDEVRPFTISATGAIP</sequence>
<feature type="region of interest" description="Disordered" evidence="2">
    <location>
        <begin position="250"/>
        <end position="327"/>
    </location>
</feature>
<evidence type="ECO:0000313" key="5">
    <source>
        <dbReference type="Proteomes" id="UP000747399"/>
    </source>
</evidence>
<proteinExistence type="predicted"/>